<dbReference type="PATRIC" id="fig|1698259.3.peg.759"/>
<sequence length="146" mass="15866">MILVSACLLGVNCRYDGENERCERLLRFLDSLEEGFIPVCPEQLGGLPTPRNPSIVPKGGEKVLNGEGKVIMKGRGDVTSKFLTGAKETLKLARTFEIKRSVLKSGSPSCGSKRVPKDFREKSEGSGVTAALLRRNGIEVTSEEDL</sequence>
<comment type="caution">
    <text evidence="2">The sequence shown here is derived from an EMBL/GenBank/DDBJ whole genome shotgun (WGS) entry which is preliminary data.</text>
</comment>
<protein>
    <submittedName>
        <fullName evidence="2">Uncharacterized protein</fullName>
    </submittedName>
</protein>
<dbReference type="InterPro" id="IPR007553">
    <property type="entry name" value="2-thiour_desulf"/>
</dbReference>
<dbReference type="PANTHER" id="PTHR30087:SF1">
    <property type="entry name" value="HYPOTHETICAL CYTOSOLIC PROTEIN"/>
    <property type="match status" value="1"/>
</dbReference>
<feature type="compositionally biased region" description="Basic and acidic residues" evidence="1">
    <location>
        <begin position="115"/>
        <end position="124"/>
    </location>
</feature>
<reference evidence="2 3" key="1">
    <citation type="journal article" date="2016" name="Sci. Rep.">
        <title>Metabolic traits of an uncultured archaeal lineage -MSBL1- from brine pools of the Red Sea.</title>
        <authorList>
            <person name="Mwirichia R."/>
            <person name="Alam I."/>
            <person name="Rashid M."/>
            <person name="Vinu M."/>
            <person name="Ba-Alawi W."/>
            <person name="Anthony Kamau A."/>
            <person name="Kamanda Ngugi D."/>
            <person name="Goker M."/>
            <person name="Klenk H.P."/>
            <person name="Bajic V."/>
            <person name="Stingl U."/>
        </authorList>
    </citation>
    <scope>NUCLEOTIDE SEQUENCE [LARGE SCALE GENOMIC DNA]</scope>
    <source>
        <strain evidence="2">SCGC-AAA259A05</strain>
    </source>
</reference>
<dbReference type="PANTHER" id="PTHR30087">
    <property type="entry name" value="INNER MEMBRANE PROTEIN"/>
    <property type="match status" value="1"/>
</dbReference>
<dbReference type="Proteomes" id="UP000070163">
    <property type="component" value="Unassembled WGS sequence"/>
</dbReference>
<name>A0A133U9U1_9EURY</name>
<organism evidence="2 3">
    <name type="scientific">candidate division MSBL1 archaeon SCGC-AAA259A05</name>
    <dbReference type="NCBI Taxonomy" id="1698259"/>
    <lineage>
        <taxon>Archaea</taxon>
        <taxon>Methanobacteriati</taxon>
        <taxon>Methanobacteriota</taxon>
        <taxon>candidate division MSBL1</taxon>
    </lineage>
</organism>
<keyword evidence="3" id="KW-1185">Reference proteome</keyword>
<evidence type="ECO:0000313" key="2">
    <source>
        <dbReference type="EMBL" id="KXA90957.1"/>
    </source>
</evidence>
<gene>
    <name evidence="2" type="ORF">AKJ57_03050</name>
</gene>
<accession>A0A133U9U1</accession>
<dbReference type="AlphaFoldDB" id="A0A133U9U1"/>
<proteinExistence type="predicted"/>
<dbReference type="EMBL" id="LHXJ01000029">
    <property type="protein sequence ID" value="KXA90957.1"/>
    <property type="molecule type" value="Genomic_DNA"/>
</dbReference>
<evidence type="ECO:0000313" key="3">
    <source>
        <dbReference type="Proteomes" id="UP000070163"/>
    </source>
</evidence>
<evidence type="ECO:0000256" key="1">
    <source>
        <dbReference type="SAM" id="MobiDB-lite"/>
    </source>
</evidence>
<feature type="region of interest" description="Disordered" evidence="1">
    <location>
        <begin position="105"/>
        <end position="126"/>
    </location>
</feature>
<dbReference type="Pfam" id="PF04463">
    <property type="entry name" value="2-thiour_desulf"/>
    <property type="match status" value="1"/>
</dbReference>